<gene>
    <name evidence="2" type="ORF">RHSP_31761</name>
</gene>
<name>N6UWJ4_9HYPH</name>
<reference evidence="2 3" key="1">
    <citation type="journal article" date="2012" name="BMC Genomics">
        <title>Genomic basis of broad host range and environmental adaptability of Rhizobium tropici CIAT 899 and Rhizobium sp. PRF 81 which are used in inoculants for common bean (Phaseolus vulgaris L.).</title>
        <authorList>
            <person name="Ormeno-Orrillo E."/>
            <person name="Menna P."/>
            <person name="Almeida L.G."/>
            <person name="Ollero F.J."/>
            <person name="Nicolas M.F."/>
            <person name="Pains Rodrigues E."/>
            <person name="Shigueyoshi Nakatani A."/>
            <person name="Silva Batista J.S."/>
            <person name="Oliveira Chueire L.M."/>
            <person name="Souza R.C."/>
            <person name="Ribeiro Vasconcelos A.T."/>
            <person name="Megias M."/>
            <person name="Hungria M."/>
            <person name="Martinez-Romero E."/>
        </authorList>
    </citation>
    <scope>NUCLEOTIDE SEQUENCE [LARGE SCALE GENOMIC DNA]</scope>
    <source>
        <strain evidence="2 3">PRF 81</strain>
    </source>
</reference>
<dbReference type="RefSeq" id="WP_004121152.1">
    <property type="nucleotide sequence ID" value="NZ_AQHN01000072.1"/>
</dbReference>
<dbReference type="Proteomes" id="UP000012429">
    <property type="component" value="Unassembled WGS sequence"/>
</dbReference>
<protein>
    <submittedName>
        <fullName evidence="2">Uncharacterized protein</fullName>
    </submittedName>
</protein>
<organism evidence="2 3">
    <name type="scientific">Rhizobium freirei PRF 81</name>
    <dbReference type="NCBI Taxonomy" id="363754"/>
    <lineage>
        <taxon>Bacteria</taxon>
        <taxon>Pseudomonadati</taxon>
        <taxon>Pseudomonadota</taxon>
        <taxon>Alphaproteobacteria</taxon>
        <taxon>Hyphomicrobiales</taxon>
        <taxon>Rhizobiaceae</taxon>
        <taxon>Rhizobium/Agrobacterium group</taxon>
        <taxon>Rhizobium</taxon>
    </lineage>
</organism>
<dbReference type="EMBL" id="AQHN01000072">
    <property type="protein sequence ID" value="ENN86040.1"/>
    <property type="molecule type" value="Genomic_DNA"/>
</dbReference>
<sequence length="169" mass="18931">MINVSGFPLCAKRLQFQRAKLNDDGMTHYWAAVAVATDLDDEKLTKFGGFDFNDMSEDNGQKLLGRLELFIKAGLANRKAKSGAGDMTAAETSIRAFLGSNGVKVSKLNGIEDYWRAARILWGDLVQESPKVRDVYTLVFQLNRIPKKQRPKTARANVSKLPQEWRAKP</sequence>
<comment type="caution">
    <text evidence="2">The sequence shown here is derived from an EMBL/GenBank/DDBJ whole genome shotgun (WGS) entry which is preliminary data.</text>
</comment>
<keyword evidence="3" id="KW-1185">Reference proteome</keyword>
<evidence type="ECO:0000313" key="3">
    <source>
        <dbReference type="Proteomes" id="UP000012429"/>
    </source>
</evidence>
<dbReference type="OrthoDB" id="8450111at2"/>
<feature type="region of interest" description="Disordered" evidence="1">
    <location>
        <begin position="148"/>
        <end position="169"/>
    </location>
</feature>
<accession>N6UWJ4</accession>
<evidence type="ECO:0000313" key="2">
    <source>
        <dbReference type="EMBL" id="ENN86040.1"/>
    </source>
</evidence>
<evidence type="ECO:0000256" key="1">
    <source>
        <dbReference type="SAM" id="MobiDB-lite"/>
    </source>
</evidence>
<proteinExistence type="predicted"/>
<dbReference type="PATRIC" id="fig|363754.4.peg.3994"/>
<dbReference type="AlphaFoldDB" id="N6UWJ4"/>
<dbReference type="STRING" id="363754.RHSP_31761"/>